<evidence type="ECO:0000313" key="4">
    <source>
        <dbReference type="EMBL" id="PXA04113.1"/>
    </source>
</evidence>
<dbReference type="Gene3D" id="3.90.70.10">
    <property type="entry name" value="Cysteine proteinases"/>
    <property type="match status" value="1"/>
</dbReference>
<accession>A0A317ZIR8</accession>
<dbReference type="Pfam" id="PF00583">
    <property type="entry name" value="Acetyltransf_1"/>
    <property type="match status" value="1"/>
</dbReference>
<keyword evidence="5" id="KW-1185">Reference proteome</keyword>
<dbReference type="GO" id="GO:0016747">
    <property type="term" value="F:acyltransferase activity, transferring groups other than amino-acyl groups"/>
    <property type="evidence" value="ECO:0007669"/>
    <property type="project" value="InterPro"/>
</dbReference>
<dbReference type="InterPro" id="IPR000182">
    <property type="entry name" value="GNAT_dom"/>
</dbReference>
<reference evidence="4 5" key="1">
    <citation type="submission" date="2018-05" db="EMBL/GenBank/DDBJ databases">
        <title>Coraliomargarita sinensis sp. nov., isolated from a marine solar saltern.</title>
        <authorList>
            <person name="Zhou L.Y."/>
        </authorList>
    </citation>
    <scope>NUCLEOTIDE SEQUENCE [LARGE SCALE GENOMIC DNA]</scope>
    <source>
        <strain evidence="4 5">WN38</strain>
    </source>
</reference>
<dbReference type="AlphaFoldDB" id="A0A317ZIR8"/>
<keyword evidence="1 4" id="KW-0808">Transferase</keyword>
<evidence type="ECO:0000259" key="3">
    <source>
        <dbReference type="PROSITE" id="PS51186"/>
    </source>
</evidence>
<dbReference type="CDD" id="cd04301">
    <property type="entry name" value="NAT_SF"/>
    <property type="match status" value="1"/>
</dbReference>
<dbReference type="InterPro" id="IPR021770">
    <property type="entry name" value="DUF3335"/>
</dbReference>
<dbReference type="Pfam" id="PF11814">
    <property type="entry name" value="DUF3335"/>
    <property type="match status" value="1"/>
</dbReference>
<name>A0A317ZIR8_9BACT</name>
<dbReference type="PANTHER" id="PTHR43420">
    <property type="entry name" value="ACETYLTRANSFERASE"/>
    <property type="match status" value="1"/>
</dbReference>
<proteinExistence type="predicted"/>
<keyword evidence="2" id="KW-0012">Acyltransferase</keyword>
<organism evidence="4 5">
    <name type="scientific">Coraliomargarita sinensis</name>
    <dbReference type="NCBI Taxonomy" id="2174842"/>
    <lineage>
        <taxon>Bacteria</taxon>
        <taxon>Pseudomonadati</taxon>
        <taxon>Verrucomicrobiota</taxon>
        <taxon>Opitutia</taxon>
        <taxon>Puniceicoccales</taxon>
        <taxon>Coraliomargaritaceae</taxon>
        <taxon>Coraliomargarita</taxon>
    </lineage>
</organism>
<dbReference type="RefSeq" id="WP_110131060.1">
    <property type="nucleotide sequence ID" value="NZ_QHJQ01000005.1"/>
</dbReference>
<sequence>MGTGIVIREALRDDLDALVELENACFATDRLSRRSFQRWLKGEHSVFHVATSGDALVGYGLVLLHSGTRLARLYSIAVAPAVRGKGIAQQLLGKLEEAAEDEDRFFMRLEVAKENSAAVRLYEKLGYSVFDEWEDYYEDHSDALRMQKRIRFPEYTRYEPRIPWFAQSTSFTCGPACLLMLMSAADPQIEISRALELDLWREATTIYMTSGHGGCHPVGLALAAQARGFHAEVRLSLLSTPFLEGVRATHKKEVLDLVHEQFMERGRASRLPIVHEAVSISQLESWLTEEALVMVLISSYRLNNDKAPHWVVVTAQDELCFYLHDPDVEKLTRSSLDCQDIPIAKQDFGKMLIYGSNRYSAAVVLHR</sequence>
<evidence type="ECO:0000313" key="5">
    <source>
        <dbReference type="Proteomes" id="UP000247099"/>
    </source>
</evidence>
<feature type="domain" description="N-acetyltransferase" evidence="3">
    <location>
        <begin position="5"/>
        <end position="151"/>
    </location>
</feature>
<comment type="caution">
    <text evidence="4">The sequence shown here is derived from an EMBL/GenBank/DDBJ whole genome shotgun (WGS) entry which is preliminary data.</text>
</comment>
<dbReference type="PANTHER" id="PTHR43420:SF12">
    <property type="entry name" value="N-ACETYLTRANSFERASE DOMAIN-CONTAINING PROTEIN"/>
    <property type="match status" value="1"/>
</dbReference>
<gene>
    <name evidence="4" type="ORF">DDZ13_08730</name>
</gene>
<dbReference type="PROSITE" id="PS51186">
    <property type="entry name" value="GNAT"/>
    <property type="match status" value="1"/>
</dbReference>
<dbReference type="InterPro" id="IPR016181">
    <property type="entry name" value="Acyl_CoA_acyltransferase"/>
</dbReference>
<dbReference type="SUPFAM" id="SSF55729">
    <property type="entry name" value="Acyl-CoA N-acyltransferases (Nat)"/>
    <property type="match status" value="1"/>
</dbReference>
<dbReference type="InParanoid" id="A0A317ZIR8"/>
<dbReference type="InterPro" id="IPR050680">
    <property type="entry name" value="YpeA/RimI_acetyltransf"/>
</dbReference>
<dbReference type="Gene3D" id="3.40.630.30">
    <property type="match status" value="1"/>
</dbReference>
<evidence type="ECO:0000256" key="2">
    <source>
        <dbReference type="ARBA" id="ARBA00023315"/>
    </source>
</evidence>
<protein>
    <submittedName>
        <fullName evidence="4">Ribosomal-protein-alanine acetyltransferase</fullName>
    </submittedName>
</protein>
<dbReference type="OrthoDB" id="9798006at2"/>
<dbReference type="EMBL" id="QHJQ01000005">
    <property type="protein sequence ID" value="PXA04113.1"/>
    <property type="molecule type" value="Genomic_DNA"/>
</dbReference>
<dbReference type="Proteomes" id="UP000247099">
    <property type="component" value="Unassembled WGS sequence"/>
</dbReference>
<evidence type="ECO:0000256" key="1">
    <source>
        <dbReference type="ARBA" id="ARBA00022679"/>
    </source>
</evidence>